<accession>V2UNN2</accession>
<comment type="caution">
    <text evidence="1">The sequence shown here is derived from an EMBL/GenBank/DDBJ whole genome shotgun (WGS) entry which is preliminary data.</text>
</comment>
<evidence type="ECO:0000313" key="2">
    <source>
        <dbReference type="Proteomes" id="UP000018418"/>
    </source>
</evidence>
<dbReference type="HOGENOM" id="CLU_2068058_0_0_6"/>
<proteinExistence type="predicted"/>
<dbReference type="OrthoDB" id="6703605at2"/>
<organism evidence="1 2">
    <name type="scientific">Acinetobacter brisouii CIP 110357</name>
    <dbReference type="NCBI Taxonomy" id="1341683"/>
    <lineage>
        <taxon>Bacteria</taxon>
        <taxon>Pseudomonadati</taxon>
        <taxon>Pseudomonadota</taxon>
        <taxon>Gammaproteobacteria</taxon>
        <taxon>Moraxellales</taxon>
        <taxon>Moraxellaceae</taxon>
        <taxon>Acinetobacter</taxon>
    </lineage>
</organism>
<gene>
    <name evidence="1" type="ORF">P255_02110</name>
</gene>
<dbReference type="PATRIC" id="fig|1341683.3.peg.2089"/>
<dbReference type="Proteomes" id="UP000018418">
    <property type="component" value="Unassembled WGS sequence"/>
</dbReference>
<reference evidence="1 2" key="1">
    <citation type="submission" date="2013-10" db="EMBL/GenBank/DDBJ databases">
        <title>The Genome Sequence of Acinetobacter brisouii CIP 110357.</title>
        <authorList>
            <consortium name="The Broad Institute Genomics Platform"/>
            <consortium name="The Broad Institute Genome Sequencing Center for Infectious Disease"/>
            <person name="Cerqueira G."/>
            <person name="Feldgarden M."/>
            <person name="Courvalin P."/>
            <person name="Grillot-Courvalin C."/>
            <person name="Clermont D."/>
            <person name="Rocha E."/>
            <person name="Yoon E.-J."/>
            <person name="Nemec A."/>
            <person name="Young S.K."/>
            <person name="Zeng Q."/>
            <person name="Gargeya S."/>
            <person name="Fitzgerald M."/>
            <person name="Abouelleil A."/>
            <person name="Alvarado L."/>
            <person name="Berlin A.M."/>
            <person name="Chapman S.B."/>
            <person name="Gainer-Dewar J."/>
            <person name="Goldberg J."/>
            <person name="Gnerre S."/>
            <person name="Griggs A."/>
            <person name="Gujja S."/>
            <person name="Hansen M."/>
            <person name="Howarth C."/>
            <person name="Imamovic A."/>
            <person name="Ireland A."/>
            <person name="Larimer J."/>
            <person name="McCowan C."/>
            <person name="Murphy C."/>
            <person name="Pearson M."/>
            <person name="Poon T.W."/>
            <person name="Priest M."/>
            <person name="Roberts A."/>
            <person name="Saif S."/>
            <person name="Shea T."/>
            <person name="Sykes S."/>
            <person name="Wortman J."/>
            <person name="Nusbaum C."/>
            <person name="Birren B."/>
        </authorList>
    </citation>
    <scope>NUCLEOTIDE SEQUENCE [LARGE SCALE GENOMIC DNA]</scope>
    <source>
        <strain evidence="1 2">CIP 110357</strain>
    </source>
</reference>
<name>V2UNN2_9GAMM</name>
<dbReference type="RefSeq" id="WP_004901931.1">
    <property type="nucleotide sequence ID" value="NZ_BBTI01000011.1"/>
</dbReference>
<dbReference type="AlphaFoldDB" id="V2UNN2"/>
<dbReference type="EMBL" id="AYEU01000006">
    <property type="protein sequence ID" value="ESK51587.1"/>
    <property type="molecule type" value="Genomic_DNA"/>
</dbReference>
<keyword evidence="2" id="KW-1185">Reference proteome</keyword>
<evidence type="ECO:0000313" key="1">
    <source>
        <dbReference type="EMBL" id="ESK51587.1"/>
    </source>
</evidence>
<protein>
    <submittedName>
        <fullName evidence="1">Uncharacterized protein</fullName>
    </submittedName>
</protein>
<sequence length="117" mass="13411">MSLDISHKPNYFMFAQLLVRFIESHLPVHPNTQLKIPFDQLQHLFQNDLAATSINLEGILNITNEYKVETLSGDQKLIEFYQIDHEQLNLTLDLNAQAISELLQGKPLIIPDATLQE</sequence>